<accession>A0A507FPG4</accession>
<evidence type="ECO:0000313" key="2">
    <source>
        <dbReference type="EMBL" id="TPX76927.1"/>
    </source>
</evidence>
<dbReference type="EMBL" id="QEAP01000032">
    <property type="protein sequence ID" value="TPX76927.1"/>
    <property type="molecule type" value="Genomic_DNA"/>
</dbReference>
<dbReference type="SUPFAM" id="SSF52540">
    <property type="entry name" value="P-loop containing nucleoside triphosphate hydrolases"/>
    <property type="match status" value="1"/>
</dbReference>
<keyword evidence="1" id="KW-0472">Membrane</keyword>
<proteinExistence type="predicted"/>
<keyword evidence="1" id="KW-0812">Transmembrane</keyword>
<evidence type="ECO:0000256" key="1">
    <source>
        <dbReference type="SAM" id="Phobius"/>
    </source>
</evidence>
<organism evidence="2 3">
    <name type="scientific">Chytriomyces confervae</name>
    <dbReference type="NCBI Taxonomy" id="246404"/>
    <lineage>
        <taxon>Eukaryota</taxon>
        <taxon>Fungi</taxon>
        <taxon>Fungi incertae sedis</taxon>
        <taxon>Chytridiomycota</taxon>
        <taxon>Chytridiomycota incertae sedis</taxon>
        <taxon>Chytridiomycetes</taxon>
        <taxon>Chytridiales</taxon>
        <taxon>Chytriomycetaceae</taxon>
        <taxon>Chytriomyces</taxon>
    </lineage>
</organism>
<keyword evidence="1" id="KW-1133">Transmembrane helix</keyword>
<reference evidence="2 3" key="1">
    <citation type="journal article" date="2019" name="Sci. Rep.">
        <title>Comparative genomics of chytrid fungi reveal insights into the obligate biotrophic and pathogenic lifestyle of Synchytrium endobioticum.</title>
        <authorList>
            <person name="van de Vossenberg B.T.L.H."/>
            <person name="Warris S."/>
            <person name="Nguyen H.D.T."/>
            <person name="van Gent-Pelzer M.P.E."/>
            <person name="Joly D.L."/>
            <person name="van de Geest H.C."/>
            <person name="Bonants P.J.M."/>
            <person name="Smith D.S."/>
            <person name="Levesque C.A."/>
            <person name="van der Lee T.A.J."/>
        </authorList>
    </citation>
    <scope>NUCLEOTIDE SEQUENCE [LARGE SCALE GENOMIC DNA]</scope>
    <source>
        <strain evidence="2 3">CBS 675.73</strain>
    </source>
</reference>
<evidence type="ECO:0000313" key="3">
    <source>
        <dbReference type="Proteomes" id="UP000320333"/>
    </source>
</evidence>
<name>A0A507FPG4_9FUNG</name>
<dbReference type="InterPro" id="IPR027417">
    <property type="entry name" value="P-loop_NTPase"/>
</dbReference>
<keyword evidence="3" id="KW-1185">Reference proteome</keyword>
<comment type="caution">
    <text evidence="2">The sequence shown here is derived from an EMBL/GenBank/DDBJ whole genome shotgun (WGS) entry which is preliminary data.</text>
</comment>
<gene>
    <name evidence="2" type="ORF">CcCBS67573_g01787</name>
</gene>
<dbReference type="AlphaFoldDB" id="A0A507FPG4"/>
<sequence>MLSIASPARRAASATIRLRPLAAAQSGWASSTRYVSTPSRQPAHAFSSTSVASNELPLKTLRDLLVLSKDVQGVDAQAPPANEKKPTTAADFLTLMSQIILVGSTGFLLYCAVFPNQMSNMLENYKEQLTQRRHDRILEFMTSERPYLSGSVERATKNESEDSATSSLMFHNEIYHTEVAGDIKKVLLQAPVLRYGILTGPTGSGKSRLIRTLVKEETHYAVLSMGLISGVKSLVDALSEEIGYDFDDWTERMLQGYLFNGSTVSFPTQLDKLAFLLDEFEEACWSLKFNAKHDPAAAGNSTGTTTTKSNVKRPVLVLDDIDLLDTSDKDTRQAVRMLFNSANKWAREDTALVVFTTGNASLMDETGEIAKIVRPEVLELAKVYNVGCLTPESADRFLMDRIGVYGGVKGAGFEAGDLERKKVQWVVGTKMFDLIKVCDELVKKDLSVDQVLHAQLSEAVADVRRAFDDVGNVVGERQMRSLCRWMDSISQIPVSEAASKGHLFEEARRKGFGDAMKFLLGRDVVSSNGLFSSDLIRNAYCKYRNIPITYTPSIETKKSRGWFF</sequence>
<dbReference type="Gene3D" id="3.40.50.300">
    <property type="entry name" value="P-loop containing nucleotide triphosphate hydrolases"/>
    <property type="match status" value="1"/>
</dbReference>
<dbReference type="OrthoDB" id="2142921at2759"/>
<dbReference type="Proteomes" id="UP000320333">
    <property type="component" value="Unassembled WGS sequence"/>
</dbReference>
<protein>
    <submittedName>
        <fullName evidence="2">Uncharacterized protein</fullName>
    </submittedName>
</protein>
<feature type="transmembrane region" description="Helical" evidence="1">
    <location>
        <begin position="92"/>
        <end position="115"/>
    </location>
</feature>